<dbReference type="SUPFAM" id="SSF50249">
    <property type="entry name" value="Nucleic acid-binding proteins"/>
    <property type="match status" value="1"/>
</dbReference>
<dbReference type="Proteomes" id="UP000077066">
    <property type="component" value="Unassembled WGS sequence"/>
</dbReference>
<keyword evidence="4" id="KW-0963">Cytoplasm</keyword>
<evidence type="ECO:0000256" key="4">
    <source>
        <dbReference type="HAMAP-Rule" id="MF_00865"/>
    </source>
</evidence>
<dbReference type="PROSITE" id="PS50126">
    <property type="entry name" value="S1"/>
    <property type="match status" value="1"/>
</dbReference>
<dbReference type="CDD" id="cd04331">
    <property type="entry name" value="RNAP_E_N"/>
    <property type="match status" value="1"/>
</dbReference>
<dbReference type="PANTHER" id="PTHR12709">
    <property type="entry name" value="DNA-DIRECTED RNA POLYMERASE II, III"/>
    <property type="match status" value="1"/>
</dbReference>
<keyword evidence="2 4" id="KW-0240">DNA-directed RNA polymerase</keyword>
<dbReference type="GO" id="GO:0003899">
    <property type="term" value="F:DNA-directed RNA polymerase activity"/>
    <property type="evidence" value="ECO:0007669"/>
    <property type="project" value="UniProtKB-UniRule"/>
</dbReference>
<comment type="catalytic activity">
    <reaction evidence="4">
        <text>RNA(n) + a ribonucleoside 5'-triphosphate = RNA(n+1) + diphosphate</text>
        <dbReference type="Rhea" id="RHEA:21248"/>
        <dbReference type="Rhea" id="RHEA-COMP:14527"/>
        <dbReference type="Rhea" id="RHEA-COMP:17342"/>
        <dbReference type="ChEBI" id="CHEBI:33019"/>
        <dbReference type="ChEBI" id="CHEBI:61557"/>
        <dbReference type="ChEBI" id="CHEBI:140395"/>
        <dbReference type="EC" id="2.7.7.6"/>
    </reaction>
</comment>
<comment type="function">
    <text evidence="4">DNA-dependent RNA polymerase (RNAP) catalyzes the transcription of DNA into RNA using the four ribonucleoside triphosphates as substrates.</text>
</comment>
<dbReference type="NCBIfam" id="NF006333">
    <property type="entry name" value="PRK08563.1"/>
    <property type="match status" value="1"/>
</dbReference>
<dbReference type="PANTHER" id="PTHR12709:SF4">
    <property type="entry name" value="DNA-DIRECTED RNA POLYMERASE II SUBUNIT RPB7"/>
    <property type="match status" value="1"/>
</dbReference>
<dbReference type="CDD" id="cd04460">
    <property type="entry name" value="S1_RpoE"/>
    <property type="match status" value="1"/>
</dbReference>
<keyword evidence="6" id="KW-0687">Ribonucleoprotein</keyword>
<dbReference type="GO" id="GO:0003677">
    <property type="term" value="F:DNA binding"/>
    <property type="evidence" value="ECO:0007669"/>
    <property type="project" value="InterPro"/>
</dbReference>
<keyword evidence="7" id="KW-1185">Reference proteome</keyword>
<dbReference type="GO" id="GO:0005840">
    <property type="term" value="C:ribosome"/>
    <property type="evidence" value="ECO:0007669"/>
    <property type="project" value="UniProtKB-KW"/>
</dbReference>
<dbReference type="STRING" id="55758.MBFIL_16720"/>
<evidence type="ECO:0000313" key="6">
    <source>
        <dbReference type="EMBL" id="KZX10681.1"/>
    </source>
</evidence>
<evidence type="ECO:0000256" key="2">
    <source>
        <dbReference type="ARBA" id="ARBA00022478"/>
    </source>
</evidence>
<gene>
    <name evidence="6" type="primary">rps1</name>
    <name evidence="4" type="synonym">rpo7</name>
    <name evidence="4" type="synonym">rpoE</name>
    <name evidence="6" type="ORF">MBFIL_16720</name>
</gene>
<dbReference type="PATRIC" id="fig|55758.3.peg.1884"/>
<dbReference type="EMBL" id="LWMT01000266">
    <property type="protein sequence ID" value="KZX10681.1"/>
    <property type="molecule type" value="Genomic_DNA"/>
</dbReference>
<keyword evidence="3 4" id="KW-0804">Transcription</keyword>
<dbReference type="Pfam" id="PF03876">
    <property type="entry name" value="SHS2_Rpb7-N"/>
    <property type="match status" value="1"/>
</dbReference>
<reference evidence="6 7" key="1">
    <citation type="submission" date="2016-04" db="EMBL/GenBank/DDBJ databases">
        <title>Genome sequence of Methanobrevibacter filiformis DSM 11501.</title>
        <authorList>
            <person name="Poehlein A."/>
            <person name="Seedorf H."/>
            <person name="Daniel R."/>
        </authorList>
    </citation>
    <scope>NUCLEOTIDE SEQUENCE [LARGE SCALE GENOMIC DNA]</scope>
    <source>
        <strain evidence="6 7">DSM 11501</strain>
    </source>
</reference>
<evidence type="ECO:0000256" key="1">
    <source>
        <dbReference type="ARBA" id="ARBA00009307"/>
    </source>
</evidence>
<comment type="subunit">
    <text evidence="4">Part of the RNA polymerase complex. Forms a stalk with Rpo4 that extends from the main structure.</text>
</comment>
<dbReference type="NCBIfam" id="TIGR00448">
    <property type="entry name" value="rpoE"/>
    <property type="match status" value="1"/>
</dbReference>
<evidence type="ECO:0000259" key="5">
    <source>
        <dbReference type="PROSITE" id="PS50126"/>
    </source>
</evidence>
<evidence type="ECO:0000313" key="7">
    <source>
        <dbReference type="Proteomes" id="UP000077066"/>
    </source>
</evidence>
<dbReference type="InterPro" id="IPR005576">
    <property type="entry name" value="Rpb7-like_N"/>
</dbReference>
<dbReference type="EC" id="2.7.7.6" evidence="4"/>
<name>A0A165ZGH2_9EURY</name>
<comment type="similarity">
    <text evidence="1 4">Belongs to the eukaryotic RPB7/RPC8 RNA polymerase subunit family.</text>
</comment>
<comment type="caution">
    <text evidence="6">The sequence shown here is derived from an EMBL/GenBank/DDBJ whole genome shotgun (WGS) entry which is preliminary data.</text>
</comment>
<accession>A0A165ZGH2</accession>
<dbReference type="SMART" id="SM00316">
    <property type="entry name" value="S1"/>
    <property type="match status" value="1"/>
</dbReference>
<dbReference type="InterPro" id="IPR045113">
    <property type="entry name" value="Rpb7-like"/>
</dbReference>
<dbReference type="InterPro" id="IPR036898">
    <property type="entry name" value="RNA_pol_Rpb7-like_N_sf"/>
</dbReference>
<keyword evidence="4" id="KW-0808">Transferase</keyword>
<dbReference type="InterPro" id="IPR046399">
    <property type="entry name" value="RNApol_Rpo7"/>
</dbReference>
<dbReference type="AlphaFoldDB" id="A0A165ZGH2"/>
<comment type="subcellular location">
    <subcellularLocation>
        <location evidence="4">Cytoplasm</location>
    </subcellularLocation>
</comment>
<dbReference type="HAMAP" id="MF_00865">
    <property type="entry name" value="RNApol_arch_Rpo7"/>
    <property type="match status" value="1"/>
</dbReference>
<dbReference type="InterPro" id="IPR003029">
    <property type="entry name" value="S1_domain"/>
</dbReference>
<dbReference type="SUPFAM" id="SSF88798">
    <property type="entry name" value="N-terminal, heterodimerisation domain of RBP7 (RpoE)"/>
    <property type="match status" value="1"/>
</dbReference>
<dbReference type="Gene3D" id="2.40.50.140">
    <property type="entry name" value="Nucleic acid-binding proteins"/>
    <property type="match status" value="1"/>
</dbReference>
<keyword evidence="6" id="KW-0689">Ribosomal protein</keyword>
<dbReference type="GO" id="GO:0005737">
    <property type="term" value="C:cytoplasm"/>
    <property type="evidence" value="ECO:0007669"/>
    <property type="project" value="UniProtKB-SubCell"/>
</dbReference>
<protein>
    <recommendedName>
        <fullName evidence="4">DNA-directed RNA polymerase subunit Rpo7</fullName>
        <ecNumber evidence="4">2.7.7.6</ecNumber>
    </recommendedName>
    <alternativeName>
        <fullName evidence="4">DNA-directed RNA polymerase subunit E</fullName>
    </alternativeName>
</protein>
<dbReference type="Pfam" id="PF00575">
    <property type="entry name" value="S1"/>
    <property type="match status" value="1"/>
</dbReference>
<dbReference type="Gene3D" id="3.30.1490.120">
    <property type="entry name" value="RNA polymerase Rpb7-like, N-terminal domain"/>
    <property type="match status" value="1"/>
</dbReference>
<dbReference type="GO" id="GO:0006352">
    <property type="term" value="P:DNA-templated transcription initiation"/>
    <property type="evidence" value="ECO:0007669"/>
    <property type="project" value="InterPro"/>
</dbReference>
<evidence type="ECO:0000256" key="3">
    <source>
        <dbReference type="ARBA" id="ARBA00023163"/>
    </source>
</evidence>
<organism evidence="6 7">
    <name type="scientific">Methanobrevibacter filiformis</name>
    <dbReference type="NCBI Taxonomy" id="55758"/>
    <lineage>
        <taxon>Archaea</taxon>
        <taxon>Methanobacteriati</taxon>
        <taxon>Methanobacteriota</taxon>
        <taxon>Methanomada group</taxon>
        <taxon>Methanobacteria</taxon>
        <taxon>Methanobacteriales</taxon>
        <taxon>Methanobacteriaceae</taxon>
        <taxon>Methanobrevibacter</taxon>
    </lineage>
</organism>
<dbReference type="GO" id="GO:0000428">
    <property type="term" value="C:DNA-directed RNA polymerase complex"/>
    <property type="evidence" value="ECO:0007669"/>
    <property type="project" value="UniProtKB-KW"/>
</dbReference>
<keyword evidence="4" id="KW-0548">Nucleotidyltransferase</keyword>
<sequence>MYFLSKIEDTVRIPPYRFEEPLEEVAIETLNETYNGILDKTLGLLVSVNDIEEIGEGKIIMGDGAAYYDITFNAVFFKPELQEIIDGEVIEIAEFGAFIRMGPMDGLVHVSQVTDDYIDYDAKRGALLGKESKKTLEEGNGVRSRIVAISLKGKSTKETRIGLTMRQHGLGRFEWIEAEKKKDKK</sequence>
<dbReference type="InterPro" id="IPR012340">
    <property type="entry name" value="NA-bd_OB-fold"/>
</dbReference>
<dbReference type="InterPro" id="IPR004519">
    <property type="entry name" value="RNAP_E/RPC8"/>
</dbReference>
<feature type="domain" description="S1 motif" evidence="5">
    <location>
        <begin position="82"/>
        <end position="166"/>
    </location>
</feature>
<comment type="domain">
    <text evidence="4">Forms 2 domains with an elongated structure; Rpo4 packs into the hinge region between the 2 domains.</text>
</comment>
<proteinExistence type="inferred from homology"/>